<evidence type="ECO:0000256" key="1">
    <source>
        <dbReference type="SAM" id="MobiDB-lite"/>
    </source>
</evidence>
<organism evidence="2 3">
    <name type="scientific">Stephania japonica</name>
    <dbReference type="NCBI Taxonomy" id="461633"/>
    <lineage>
        <taxon>Eukaryota</taxon>
        <taxon>Viridiplantae</taxon>
        <taxon>Streptophyta</taxon>
        <taxon>Embryophyta</taxon>
        <taxon>Tracheophyta</taxon>
        <taxon>Spermatophyta</taxon>
        <taxon>Magnoliopsida</taxon>
        <taxon>Ranunculales</taxon>
        <taxon>Menispermaceae</taxon>
        <taxon>Menispermoideae</taxon>
        <taxon>Cissampelideae</taxon>
        <taxon>Stephania</taxon>
    </lineage>
</organism>
<dbReference type="AlphaFoldDB" id="A0AAP0JQH5"/>
<gene>
    <name evidence="2" type="ORF">Sjap_008861</name>
</gene>
<dbReference type="EMBL" id="JBBNAE010000003">
    <property type="protein sequence ID" value="KAK9138267.1"/>
    <property type="molecule type" value="Genomic_DNA"/>
</dbReference>
<feature type="region of interest" description="Disordered" evidence="1">
    <location>
        <begin position="54"/>
        <end position="81"/>
    </location>
</feature>
<reference evidence="2 3" key="1">
    <citation type="submission" date="2024-01" db="EMBL/GenBank/DDBJ databases">
        <title>Genome assemblies of Stephania.</title>
        <authorList>
            <person name="Yang L."/>
        </authorList>
    </citation>
    <scope>NUCLEOTIDE SEQUENCE [LARGE SCALE GENOMIC DNA]</scope>
    <source>
        <strain evidence="2">QJT</strain>
        <tissue evidence="2">Leaf</tissue>
    </source>
</reference>
<name>A0AAP0JQH5_9MAGN</name>
<keyword evidence="3" id="KW-1185">Reference proteome</keyword>
<accession>A0AAP0JQH5</accession>
<comment type="caution">
    <text evidence="2">The sequence shown here is derived from an EMBL/GenBank/DDBJ whole genome shotgun (WGS) entry which is preliminary data.</text>
</comment>
<evidence type="ECO:0000313" key="2">
    <source>
        <dbReference type="EMBL" id="KAK9138267.1"/>
    </source>
</evidence>
<evidence type="ECO:0000313" key="3">
    <source>
        <dbReference type="Proteomes" id="UP001417504"/>
    </source>
</evidence>
<proteinExistence type="predicted"/>
<sequence length="81" mass="9062">MPRGVFTSSWSYCSNKRRFRDPGASTSQRSRLSEIEVLHQRLAQREAVIESHLGVRMDSRVSTSRAPPPPPPPQEGEDGSN</sequence>
<protein>
    <submittedName>
        <fullName evidence="2">Uncharacterized protein</fullName>
    </submittedName>
</protein>
<dbReference type="Proteomes" id="UP001417504">
    <property type="component" value="Unassembled WGS sequence"/>
</dbReference>